<evidence type="ECO:0000256" key="4">
    <source>
        <dbReference type="ARBA" id="ARBA00022989"/>
    </source>
</evidence>
<evidence type="ECO:0000313" key="9">
    <source>
        <dbReference type="Proteomes" id="UP000824469"/>
    </source>
</evidence>
<reference evidence="8 9" key="1">
    <citation type="journal article" date="2021" name="Nat. Plants">
        <title>The Taxus genome provides insights into paclitaxel biosynthesis.</title>
        <authorList>
            <person name="Xiong X."/>
            <person name="Gou J."/>
            <person name="Liao Q."/>
            <person name="Li Y."/>
            <person name="Zhou Q."/>
            <person name="Bi G."/>
            <person name="Li C."/>
            <person name="Du R."/>
            <person name="Wang X."/>
            <person name="Sun T."/>
            <person name="Guo L."/>
            <person name="Liang H."/>
            <person name="Lu P."/>
            <person name="Wu Y."/>
            <person name="Zhang Z."/>
            <person name="Ro D.K."/>
            <person name="Shang Y."/>
            <person name="Huang S."/>
            <person name="Yan J."/>
        </authorList>
    </citation>
    <scope>NUCLEOTIDE SEQUENCE [LARGE SCALE GENOMIC DNA]</scope>
    <source>
        <strain evidence="8">Ta-2019</strain>
    </source>
</reference>
<feature type="transmembrane region" description="Helical" evidence="6">
    <location>
        <begin position="225"/>
        <end position="244"/>
    </location>
</feature>
<feature type="transmembrane region" description="Helical" evidence="6">
    <location>
        <begin position="482"/>
        <end position="502"/>
    </location>
</feature>
<evidence type="ECO:0000256" key="1">
    <source>
        <dbReference type="ARBA" id="ARBA00004141"/>
    </source>
</evidence>
<feature type="transmembrane region" description="Helical" evidence="6">
    <location>
        <begin position="104"/>
        <end position="127"/>
    </location>
</feature>
<dbReference type="InterPro" id="IPR029485">
    <property type="entry name" value="CAT_C"/>
</dbReference>
<feature type="transmembrane region" description="Helical" evidence="6">
    <location>
        <begin position="514"/>
        <end position="534"/>
    </location>
</feature>
<dbReference type="GO" id="GO:0015171">
    <property type="term" value="F:amino acid transmembrane transporter activity"/>
    <property type="evidence" value="ECO:0007669"/>
    <property type="project" value="TreeGrafter"/>
</dbReference>
<dbReference type="Gene3D" id="1.20.1740.10">
    <property type="entry name" value="Amino acid/polyamine transporter I"/>
    <property type="match status" value="1"/>
</dbReference>
<keyword evidence="4 6" id="KW-1133">Transmembrane helix</keyword>
<feature type="transmembrane region" description="Helical" evidence="6">
    <location>
        <begin position="456"/>
        <end position="476"/>
    </location>
</feature>
<keyword evidence="9" id="KW-1185">Reference proteome</keyword>
<evidence type="ECO:0000256" key="6">
    <source>
        <dbReference type="SAM" id="Phobius"/>
    </source>
</evidence>
<comment type="subcellular location">
    <subcellularLocation>
        <location evidence="1">Membrane</location>
        <topology evidence="1">Multi-pass membrane protein</topology>
    </subcellularLocation>
</comment>
<dbReference type="GO" id="GO:0005886">
    <property type="term" value="C:plasma membrane"/>
    <property type="evidence" value="ECO:0007669"/>
    <property type="project" value="TreeGrafter"/>
</dbReference>
<organism evidence="8 9">
    <name type="scientific">Taxus chinensis</name>
    <name type="common">Chinese yew</name>
    <name type="synonym">Taxus wallichiana var. chinensis</name>
    <dbReference type="NCBI Taxonomy" id="29808"/>
    <lineage>
        <taxon>Eukaryota</taxon>
        <taxon>Viridiplantae</taxon>
        <taxon>Streptophyta</taxon>
        <taxon>Embryophyta</taxon>
        <taxon>Tracheophyta</taxon>
        <taxon>Spermatophyta</taxon>
        <taxon>Pinopsida</taxon>
        <taxon>Pinidae</taxon>
        <taxon>Conifers II</taxon>
        <taxon>Cupressales</taxon>
        <taxon>Taxaceae</taxon>
        <taxon>Taxus</taxon>
    </lineage>
</organism>
<comment type="caution">
    <text evidence="8">The sequence shown here is derived from an EMBL/GenBank/DDBJ whole genome shotgun (WGS) entry which is preliminary data.</text>
</comment>
<keyword evidence="5 6" id="KW-0472">Membrane</keyword>
<evidence type="ECO:0000256" key="3">
    <source>
        <dbReference type="ARBA" id="ARBA00022692"/>
    </source>
</evidence>
<gene>
    <name evidence="8" type="ORF">KI387_031123</name>
</gene>
<sequence length="573" mass="62169">MGDLYDGGEIGEAEGKQEKMSSASSFSSWLSYSNALSETHKRLKERMGATWTAEEEMTEIRRRSGADMKKKLEWYDLIAMGLGGMLGAGVFVTTGAVARQNTGPAVILSYIVAGVSALLSAFCYTEFAVEMPVAGGAFSYLRITFGEFAGYFAGANLLLEYVLSNAAVARSFTSYFSNVFGVSHGDAWRIKVHGLAEGYNMLDFPAVALVILLTICICRSTKGSSMLNMAATVLHLFFFAFIIVVGFTKGRLENLTEPSGFAPYGARGVFEGAAIVYFSYIGYDSVSTMAEEIRHPAKSIPVGVSGSVIIVSLLYCLVALALCLLVPYHEINSSAAFSEAFKKSVGWKWGSNVVGAGAALGILTSLLVAMLGQARYLCVFGRAHMIPFWFARVNPITATPVNAALFLGVCTAAIAFFTELSIVLNMISIGTLVVFYIVANALIYRRHVKKGVAKPLATILFLVLLSASATGFALFWQLEKQGWWGLIAFGIISIVLVAGFQFHVPIVHHPKDWGVPLMPWFPAASIFLNVFLLSTLDRQSYARFGIWTLLAVLFYAFFSVHASHDAEASLPEQ</sequence>
<feature type="transmembrane region" description="Helical" evidence="6">
    <location>
        <begin position="148"/>
        <end position="168"/>
    </location>
</feature>
<dbReference type="Pfam" id="PF13520">
    <property type="entry name" value="AA_permease_2"/>
    <property type="match status" value="1"/>
</dbReference>
<accession>A0AA38FFM1</accession>
<keyword evidence="3 6" id="KW-0812">Transmembrane</keyword>
<feature type="domain" description="Cationic amino acid transporter C-terminal" evidence="7">
    <location>
        <begin position="513"/>
        <end position="563"/>
    </location>
</feature>
<dbReference type="InterPro" id="IPR002293">
    <property type="entry name" value="AA/rel_permease1"/>
</dbReference>
<evidence type="ECO:0000256" key="2">
    <source>
        <dbReference type="ARBA" id="ARBA00008572"/>
    </source>
</evidence>
<protein>
    <recommendedName>
        <fullName evidence="7">Cationic amino acid transporter C-terminal domain-containing protein</fullName>
    </recommendedName>
</protein>
<dbReference type="Pfam" id="PF13906">
    <property type="entry name" value="AA_permease_C"/>
    <property type="match status" value="1"/>
</dbReference>
<dbReference type="Proteomes" id="UP000824469">
    <property type="component" value="Unassembled WGS sequence"/>
</dbReference>
<name>A0AA38FFM1_TAXCH</name>
<comment type="similarity">
    <text evidence="2">Belongs to the amino acid-polyamine-organocation (APC) superfamily. Cationic amino acid transporter (CAT) (TC 2.A.3.3) family.</text>
</comment>
<feature type="transmembrane region" description="Helical" evidence="6">
    <location>
        <begin position="77"/>
        <end position="98"/>
    </location>
</feature>
<feature type="transmembrane region" description="Helical" evidence="6">
    <location>
        <begin position="422"/>
        <end position="444"/>
    </location>
</feature>
<feature type="non-terminal residue" evidence="8">
    <location>
        <position position="1"/>
    </location>
</feature>
<dbReference type="AlphaFoldDB" id="A0AA38FFM1"/>
<feature type="transmembrane region" description="Helical" evidence="6">
    <location>
        <begin position="393"/>
        <end position="416"/>
    </location>
</feature>
<proteinExistence type="inferred from homology"/>
<feature type="transmembrane region" description="Helical" evidence="6">
    <location>
        <begin position="349"/>
        <end position="372"/>
    </location>
</feature>
<dbReference type="OMA" id="FRENAFR"/>
<evidence type="ECO:0000259" key="7">
    <source>
        <dbReference type="Pfam" id="PF13906"/>
    </source>
</evidence>
<feature type="transmembrane region" description="Helical" evidence="6">
    <location>
        <begin position="540"/>
        <end position="558"/>
    </location>
</feature>
<evidence type="ECO:0000313" key="8">
    <source>
        <dbReference type="EMBL" id="KAH9299441.1"/>
    </source>
</evidence>
<feature type="transmembrane region" description="Helical" evidence="6">
    <location>
        <begin position="304"/>
        <end position="329"/>
    </location>
</feature>
<dbReference type="PANTHER" id="PTHR43243:SF3">
    <property type="entry name" value="OS04G0543600 PROTEIN"/>
    <property type="match status" value="1"/>
</dbReference>
<dbReference type="PANTHER" id="PTHR43243">
    <property type="entry name" value="INNER MEMBRANE TRANSPORTER YGJI-RELATED"/>
    <property type="match status" value="1"/>
</dbReference>
<evidence type="ECO:0000256" key="5">
    <source>
        <dbReference type="ARBA" id="ARBA00023136"/>
    </source>
</evidence>
<dbReference type="EMBL" id="JAHRHJ020000010">
    <property type="protein sequence ID" value="KAH9299441.1"/>
    <property type="molecule type" value="Genomic_DNA"/>
</dbReference>